<dbReference type="InterPro" id="IPR020103">
    <property type="entry name" value="PsdUridine_synth_cat_dom_sf"/>
</dbReference>
<dbReference type="InterPro" id="IPR006224">
    <property type="entry name" value="PsdUridine_synth_RluA-like_CS"/>
</dbReference>
<protein>
    <submittedName>
        <fullName evidence="4">Pseudouridine synthase</fullName>
        <ecNumber evidence="4">5.4.99.-</ecNumber>
    </submittedName>
</protein>
<dbReference type="PANTHER" id="PTHR21600:SF83">
    <property type="entry name" value="PSEUDOURIDYLATE SYNTHASE RPUSD4, MITOCHONDRIAL"/>
    <property type="match status" value="1"/>
</dbReference>
<dbReference type="InParanoid" id="M1YUI6"/>
<evidence type="ECO:0000259" key="3">
    <source>
        <dbReference type="Pfam" id="PF00849"/>
    </source>
</evidence>
<dbReference type="RefSeq" id="WP_005005282.1">
    <property type="nucleotide sequence ID" value="NZ_HG422173.1"/>
</dbReference>
<evidence type="ECO:0000313" key="5">
    <source>
        <dbReference type="Proteomes" id="UP000011704"/>
    </source>
</evidence>
<dbReference type="STRING" id="1266370.NITGR_10010"/>
<dbReference type="Proteomes" id="UP000011704">
    <property type="component" value="Unassembled WGS sequence"/>
</dbReference>
<feature type="domain" description="Pseudouridine synthase RsuA/RluA-like" evidence="3">
    <location>
        <begin position="17"/>
        <end position="171"/>
    </location>
</feature>
<dbReference type="GO" id="GO:0006396">
    <property type="term" value="P:RNA processing"/>
    <property type="evidence" value="ECO:0007669"/>
    <property type="project" value="UniProtKB-ARBA"/>
</dbReference>
<proteinExistence type="inferred from homology"/>
<dbReference type="GO" id="GO:0001522">
    <property type="term" value="P:pseudouridine synthesis"/>
    <property type="evidence" value="ECO:0007669"/>
    <property type="project" value="InterPro"/>
</dbReference>
<dbReference type="EC" id="5.4.99.-" evidence="4"/>
<dbReference type="Pfam" id="PF00849">
    <property type="entry name" value="PseudoU_synth_2"/>
    <property type="match status" value="1"/>
</dbReference>
<keyword evidence="2 4" id="KW-0413">Isomerase</keyword>
<dbReference type="Gene3D" id="3.30.2350.10">
    <property type="entry name" value="Pseudouridine synthase"/>
    <property type="match status" value="1"/>
</dbReference>
<dbReference type="InterPro" id="IPR050188">
    <property type="entry name" value="RluA_PseudoU_synthase"/>
</dbReference>
<sequence>MKDSATPGLTILYVDNHLIAVDKPAGVLTQSDAPGAPNLLDQTRDWIKNEYGKPGKVYLGLVHRLDRPVSGVVLFARTSKGASRLSEQFRNHTARKFYLARVEGAPEKESDRLVHYLRKERSMKATVFPRPTPEAKQAELTYTVLEKRGETSLVEVELHTGRFHQIRAQLAFLGHPLVGDAKYRAQSTLPEGRIALHAHKLIVTHPTTGETIALESPAPEDWPLASA</sequence>
<evidence type="ECO:0000313" key="4">
    <source>
        <dbReference type="EMBL" id="CCQ89153.1"/>
    </source>
</evidence>
<dbReference type="InterPro" id="IPR006145">
    <property type="entry name" value="PsdUridine_synth_RsuA/RluA"/>
</dbReference>
<evidence type="ECO:0000256" key="2">
    <source>
        <dbReference type="ARBA" id="ARBA00023235"/>
    </source>
</evidence>
<dbReference type="SUPFAM" id="SSF55120">
    <property type="entry name" value="Pseudouridine synthase"/>
    <property type="match status" value="1"/>
</dbReference>
<dbReference type="PANTHER" id="PTHR21600">
    <property type="entry name" value="MITOCHONDRIAL RNA PSEUDOURIDINE SYNTHASE"/>
    <property type="match status" value="1"/>
</dbReference>
<dbReference type="PROSITE" id="PS01129">
    <property type="entry name" value="PSI_RLU"/>
    <property type="match status" value="1"/>
</dbReference>
<name>M1YUI6_NITG3</name>
<comment type="caution">
    <text evidence="4">The sequence shown here is derived from an EMBL/GenBank/DDBJ whole genome shotgun (WGS) entry which is preliminary data.</text>
</comment>
<evidence type="ECO:0000256" key="1">
    <source>
        <dbReference type="ARBA" id="ARBA00010876"/>
    </source>
</evidence>
<gene>
    <name evidence="4" type="ORF">NITGR_10010</name>
</gene>
<organism evidence="4 5">
    <name type="scientific">Nitrospina gracilis (strain 3/211)</name>
    <dbReference type="NCBI Taxonomy" id="1266370"/>
    <lineage>
        <taxon>Bacteria</taxon>
        <taxon>Pseudomonadati</taxon>
        <taxon>Nitrospinota/Tectimicrobiota group</taxon>
        <taxon>Nitrospinota</taxon>
        <taxon>Nitrospinia</taxon>
        <taxon>Nitrospinales</taxon>
        <taxon>Nitrospinaceae</taxon>
        <taxon>Nitrospina</taxon>
    </lineage>
</organism>
<reference evidence="4 5" key="1">
    <citation type="journal article" date="2013" name="Front. Microbiol.">
        <title>The genome of Nitrospina gracilis illuminates the metabolism and evolution of the major marine nitrite oxidizer.</title>
        <authorList>
            <person name="Luecker S."/>
            <person name="Nowka B."/>
            <person name="Rattei T."/>
            <person name="Spieck E."/>
            <person name="and Daims H."/>
        </authorList>
    </citation>
    <scope>NUCLEOTIDE SEQUENCE [LARGE SCALE GENOMIC DNA]</scope>
    <source>
        <strain evidence="4 5">3/211</strain>
    </source>
</reference>
<comment type="similarity">
    <text evidence="1">Belongs to the pseudouridine synthase RluA family.</text>
</comment>
<dbReference type="GO" id="GO:0003723">
    <property type="term" value="F:RNA binding"/>
    <property type="evidence" value="ECO:0007669"/>
    <property type="project" value="InterPro"/>
</dbReference>
<dbReference type="HOGENOM" id="CLU_016902_11_2_0"/>
<keyword evidence="5" id="KW-1185">Reference proteome</keyword>
<dbReference type="GO" id="GO:0140098">
    <property type="term" value="F:catalytic activity, acting on RNA"/>
    <property type="evidence" value="ECO:0007669"/>
    <property type="project" value="UniProtKB-ARBA"/>
</dbReference>
<accession>M1YUI6</accession>
<dbReference type="EMBL" id="CAQJ01000001">
    <property type="protein sequence ID" value="CCQ89153.1"/>
    <property type="molecule type" value="Genomic_DNA"/>
</dbReference>
<dbReference type="CDD" id="cd02869">
    <property type="entry name" value="PseudoU_synth_RluA_like"/>
    <property type="match status" value="1"/>
</dbReference>
<dbReference type="GO" id="GO:0009982">
    <property type="term" value="F:pseudouridine synthase activity"/>
    <property type="evidence" value="ECO:0007669"/>
    <property type="project" value="InterPro"/>
</dbReference>
<dbReference type="AlphaFoldDB" id="M1YUI6"/>